<sequence length="246" mass="26921">MLEISKTAELRRQLAATFRLAVRFGLHEGVCNHFSVRIPGDEELYLINPMGLHWSEIRASNLLLVDGGGVVLEGDGVAEATAFFIHTEGHKARPDALCIMHTHMPYATALTCVEGGRLRFVHQNSLRFWGRLAYDDDYNGLAMDAEEGSRISAGAAGGEDIVFLAHHGVVVHGRTIAQAFNDLYYLERAAQVQVLAASTGAPLREISPNVAAATAAQFASVFELEANYHFDALERILSVEAPDYRD</sequence>
<gene>
    <name evidence="3" type="ORF">D3874_21670</name>
</gene>
<dbReference type="GO" id="GO:0051015">
    <property type="term" value="F:actin filament binding"/>
    <property type="evidence" value="ECO:0007669"/>
    <property type="project" value="TreeGrafter"/>
</dbReference>
<dbReference type="GO" id="GO:0005856">
    <property type="term" value="C:cytoskeleton"/>
    <property type="evidence" value="ECO:0007669"/>
    <property type="project" value="TreeGrafter"/>
</dbReference>
<dbReference type="SMART" id="SM01007">
    <property type="entry name" value="Aldolase_II"/>
    <property type="match status" value="1"/>
</dbReference>
<dbReference type="PANTHER" id="PTHR10672:SF3">
    <property type="entry name" value="PROTEIN HU-LI TAI SHAO"/>
    <property type="match status" value="1"/>
</dbReference>
<dbReference type="Pfam" id="PF00596">
    <property type="entry name" value="Aldolase_II"/>
    <property type="match status" value="1"/>
</dbReference>
<comment type="caution">
    <text evidence="3">The sequence shown here is derived from an EMBL/GenBank/DDBJ whole genome shotgun (WGS) entry which is preliminary data.</text>
</comment>
<dbReference type="InterPro" id="IPR051017">
    <property type="entry name" value="Aldolase-II_Adducin_sf"/>
</dbReference>
<dbReference type="EMBL" id="QYUK01000011">
    <property type="protein sequence ID" value="RJF89258.1"/>
    <property type="molecule type" value="Genomic_DNA"/>
</dbReference>
<protein>
    <submittedName>
        <fullName evidence="3">Aldolase</fullName>
    </submittedName>
</protein>
<evidence type="ECO:0000313" key="4">
    <source>
        <dbReference type="Proteomes" id="UP000284605"/>
    </source>
</evidence>
<dbReference type="InterPro" id="IPR001303">
    <property type="entry name" value="Aldolase_II/adducin_N"/>
</dbReference>
<name>A0A418WH03_9PROT</name>
<dbReference type="OrthoDB" id="5291399at2"/>
<organism evidence="3 4">
    <name type="scientific">Oleomonas cavernae</name>
    <dbReference type="NCBI Taxonomy" id="2320859"/>
    <lineage>
        <taxon>Bacteria</taxon>
        <taxon>Pseudomonadati</taxon>
        <taxon>Pseudomonadota</taxon>
        <taxon>Alphaproteobacteria</taxon>
        <taxon>Acetobacterales</taxon>
        <taxon>Acetobacteraceae</taxon>
        <taxon>Oleomonas</taxon>
    </lineage>
</organism>
<feature type="domain" description="Class II aldolase/adducin N-terminal" evidence="2">
    <location>
        <begin position="12"/>
        <end position="194"/>
    </location>
</feature>
<reference evidence="3 4" key="1">
    <citation type="submission" date="2018-09" db="EMBL/GenBank/DDBJ databases">
        <authorList>
            <person name="Zhu H."/>
        </authorList>
    </citation>
    <scope>NUCLEOTIDE SEQUENCE [LARGE SCALE GENOMIC DNA]</scope>
    <source>
        <strain evidence="3 4">K1W22B-8</strain>
    </source>
</reference>
<evidence type="ECO:0000259" key="2">
    <source>
        <dbReference type="SMART" id="SM01007"/>
    </source>
</evidence>
<comment type="similarity">
    <text evidence="1">Belongs to the aldolase class II family.</text>
</comment>
<evidence type="ECO:0000313" key="3">
    <source>
        <dbReference type="EMBL" id="RJF89258.1"/>
    </source>
</evidence>
<dbReference type="Gene3D" id="3.40.225.10">
    <property type="entry name" value="Class II aldolase/adducin N-terminal domain"/>
    <property type="match status" value="1"/>
</dbReference>
<proteinExistence type="inferred from homology"/>
<dbReference type="AlphaFoldDB" id="A0A418WH03"/>
<dbReference type="Proteomes" id="UP000284605">
    <property type="component" value="Unassembled WGS sequence"/>
</dbReference>
<accession>A0A418WH03</accession>
<dbReference type="SUPFAM" id="SSF53639">
    <property type="entry name" value="AraD/HMP-PK domain-like"/>
    <property type="match status" value="1"/>
</dbReference>
<keyword evidence="4" id="KW-1185">Reference proteome</keyword>
<dbReference type="RefSeq" id="WP_119780790.1">
    <property type="nucleotide sequence ID" value="NZ_QYUK01000011.1"/>
</dbReference>
<dbReference type="NCBIfam" id="NF005068">
    <property type="entry name" value="PRK06486.1"/>
    <property type="match status" value="1"/>
</dbReference>
<dbReference type="PANTHER" id="PTHR10672">
    <property type="entry name" value="ADDUCIN"/>
    <property type="match status" value="1"/>
</dbReference>
<dbReference type="InterPro" id="IPR036409">
    <property type="entry name" value="Aldolase_II/adducin_N_sf"/>
</dbReference>
<evidence type="ECO:0000256" key="1">
    <source>
        <dbReference type="ARBA" id="ARBA00037961"/>
    </source>
</evidence>